<dbReference type="PANTHER" id="PTHR45947:SF3">
    <property type="entry name" value="SULFOQUINOVOSYL TRANSFERASE SQD2"/>
    <property type="match status" value="1"/>
</dbReference>
<protein>
    <submittedName>
        <fullName evidence="3">N-acetyl-alpha-D-glucosaminyl L-malate synthase BshA</fullName>
    </submittedName>
</protein>
<dbReference type="Gene3D" id="3.40.50.2000">
    <property type="entry name" value="Glycogen Phosphorylase B"/>
    <property type="match status" value="2"/>
</dbReference>
<gene>
    <name evidence="3" type="primary">bshA</name>
    <name evidence="3" type="ORF">Q4Q40_17290</name>
</gene>
<dbReference type="PANTHER" id="PTHR45947">
    <property type="entry name" value="SULFOQUINOVOSYL TRANSFERASE SQD2"/>
    <property type="match status" value="1"/>
</dbReference>
<evidence type="ECO:0000313" key="3">
    <source>
        <dbReference type="EMBL" id="MDO5975955.1"/>
    </source>
</evidence>
<comment type="caution">
    <text evidence="3">The sequence shown here is derived from an EMBL/GenBank/DDBJ whole genome shotgun (WGS) entry which is preliminary data.</text>
</comment>
<organism evidence="3 4">
    <name type="scientific">Flavivirga jejuensis</name>
    <dbReference type="NCBI Taxonomy" id="870487"/>
    <lineage>
        <taxon>Bacteria</taxon>
        <taxon>Pseudomonadati</taxon>
        <taxon>Bacteroidota</taxon>
        <taxon>Flavobacteriia</taxon>
        <taxon>Flavobacteriales</taxon>
        <taxon>Flavobacteriaceae</taxon>
        <taxon>Flavivirga</taxon>
    </lineage>
</organism>
<dbReference type="Pfam" id="PF13439">
    <property type="entry name" value="Glyco_transf_4"/>
    <property type="match status" value="1"/>
</dbReference>
<proteinExistence type="predicted"/>
<dbReference type="InterPro" id="IPR001296">
    <property type="entry name" value="Glyco_trans_1"/>
</dbReference>
<dbReference type="Proteomes" id="UP001176806">
    <property type="component" value="Unassembled WGS sequence"/>
</dbReference>
<reference evidence="3" key="1">
    <citation type="submission" date="2023-07" db="EMBL/GenBank/DDBJ databases">
        <title>Two novel species in the genus Flavivirga.</title>
        <authorList>
            <person name="Kwon K."/>
        </authorList>
    </citation>
    <scope>NUCLEOTIDE SEQUENCE</scope>
    <source>
        <strain evidence="3">KACC 14158</strain>
    </source>
</reference>
<evidence type="ECO:0000259" key="2">
    <source>
        <dbReference type="Pfam" id="PF13439"/>
    </source>
</evidence>
<feature type="domain" description="Glycosyltransferase subfamily 4-like N-terminal" evidence="2">
    <location>
        <begin position="11"/>
        <end position="180"/>
    </location>
</feature>
<dbReference type="RefSeq" id="WP_303303193.1">
    <property type="nucleotide sequence ID" value="NZ_BAABDA010000046.1"/>
</dbReference>
<dbReference type="SUPFAM" id="SSF53756">
    <property type="entry name" value="UDP-Glycosyltransferase/glycogen phosphorylase"/>
    <property type="match status" value="1"/>
</dbReference>
<dbReference type="NCBIfam" id="TIGR03999">
    <property type="entry name" value="thiol_BshA"/>
    <property type="match status" value="1"/>
</dbReference>
<feature type="domain" description="Glycosyl transferase family 1" evidence="1">
    <location>
        <begin position="195"/>
        <end position="350"/>
    </location>
</feature>
<name>A0ABT8WSH6_9FLAO</name>
<sequence>MKIGIVCYPTFGGSGVVATELGLELSKRGHEIHFITYNQPVRLELLSNNVHYHEVNVPEYPLFHYQPYELALSSKLVDMVKLHKIEVLHVHYAIPHAYAAYMAKKMLQEEGIYVPIVTTLHGTDITLVGSHPFYKPAVTFSINKSDAVTAVSQSLKDDTLRLFDIKNDIHVVPNFIDLDKYNHSYTDCQRGMMANDNERIITHISNLRPVKRAQDVISVFYNIQKEMPAKLMLVGEGPEREKIELRCQELGILDKVIFFGKSNEIDKILCFSDLFLLPSQTESFGLAALEAMASGVPVISSNTGGIPEVNKHDVSGFLSDAGDVDDMTKNALYILSDEKRLQTFKDNARKESLKFDLHAIVPQYEAIYEDTLAKCLVL</sequence>
<dbReference type="Pfam" id="PF00534">
    <property type="entry name" value="Glycos_transf_1"/>
    <property type="match status" value="1"/>
</dbReference>
<evidence type="ECO:0000313" key="4">
    <source>
        <dbReference type="Proteomes" id="UP001176806"/>
    </source>
</evidence>
<evidence type="ECO:0000259" key="1">
    <source>
        <dbReference type="Pfam" id="PF00534"/>
    </source>
</evidence>
<dbReference type="EMBL" id="JAUOEL010000006">
    <property type="protein sequence ID" value="MDO5975955.1"/>
    <property type="molecule type" value="Genomic_DNA"/>
</dbReference>
<dbReference type="InterPro" id="IPR023881">
    <property type="entry name" value="Thiol_BshA"/>
</dbReference>
<accession>A0ABT8WSH6</accession>
<keyword evidence="4" id="KW-1185">Reference proteome</keyword>
<dbReference type="InterPro" id="IPR050194">
    <property type="entry name" value="Glycosyltransferase_grp1"/>
</dbReference>
<dbReference type="InterPro" id="IPR028098">
    <property type="entry name" value="Glyco_trans_4-like_N"/>
</dbReference>